<dbReference type="GO" id="GO:0016787">
    <property type="term" value="F:hydrolase activity"/>
    <property type="evidence" value="ECO:0007669"/>
    <property type="project" value="UniProtKB-KW"/>
</dbReference>
<accession>A0A1V3XU19</accession>
<dbReference type="AlphaFoldDB" id="A0A1V3XU19"/>
<keyword evidence="1" id="KW-0378">Hydrolase</keyword>
<dbReference type="Proteomes" id="UP000189229">
    <property type="component" value="Unassembled WGS sequence"/>
</dbReference>
<proteinExistence type="predicted"/>
<dbReference type="EC" id="3.7.1.-" evidence="1"/>
<protein>
    <submittedName>
        <fullName evidence="1">2-hydroxy-6-ketonona-2,4-dienedioic acid hydrolase domain protein</fullName>
        <ecNumber evidence="1">3.7.1.-</ecNumber>
    </submittedName>
</protein>
<gene>
    <name evidence="1" type="ORF">BZL30_1197</name>
</gene>
<reference evidence="1 2" key="1">
    <citation type="submission" date="2017-02" db="EMBL/GenBank/DDBJ databases">
        <title>Complete genome sequences of Mycobacterium kansasii strains isolated from rhesus macaques.</title>
        <authorList>
            <person name="Panda A."/>
            <person name="Nagaraj S."/>
            <person name="Zhao X."/>
            <person name="Tettelin H."/>
            <person name="Detolla L.J."/>
        </authorList>
    </citation>
    <scope>NUCLEOTIDE SEQUENCE [LARGE SCALE GENOMIC DNA]</scope>
    <source>
        <strain evidence="1 2">11-3813</strain>
    </source>
</reference>
<sequence>MTASTLAERTVMVAGKPISVAEKGSGPAVLMLHGGGPAPPGYPITPGTSMRSAAISV</sequence>
<name>A0A1V3XU19_MYCKA</name>
<evidence type="ECO:0000313" key="1">
    <source>
        <dbReference type="EMBL" id="OOK82737.1"/>
    </source>
</evidence>
<evidence type="ECO:0000313" key="2">
    <source>
        <dbReference type="Proteomes" id="UP000189229"/>
    </source>
</evidence>
<comment type="caution">
    <text evidence="1">The sequence shown here is derived from an EMBL/GenBank/DDBJ whole genome shotgun (WGS) entry which is preliminary data.</text>
</comment>
<dbReference type="EMBL" id="MVBM01000001">
    <property type="protein sequence ID" value="OOK82737.1"/>
    <property type="molecule type" value="Genomic_DNA"/>
</dbReference>
<organism evidence="1 2">
    <name type="scientific">Mycobacterium kansasii</name>
    <dbReference type="NCBI Taxonomy" id="1768"/>
    <lineage>
        <taxon>Bacteria</taxon>
        <taxon>Bacillati</taxon>
        <taxon>Actinomycetota</taxon>
        <taxon>Actinomycetes</taxon>
        <taxon>Mycobacteriales</taxon>
        <taxon>Mycobacteriaceae</taxon>
        <taxon>Mycobacterium</taxon>
    </lineage>
</organism>